<accession>A0A1N7IBS6</accession>
<organism evidence="2 3">
    <name type="scientific">Chryseobacterium joostei</name>
    <dbReference type="NCBI Taxonomy" id="112234"/>
    <lineage>
        <taxon>Bacteria</taxon>
        <taxon>Pseudomonadati</taxon>
        <taxon>Bacteroidota</taxon>
        <taxon>Flavobacteriia</taxon>
        <taxon>Flavobacteriales</taxon>
        <taxon>Weeksellaceae</taxon>
        <taxon>Chryseobacterium group</taxon>
        <taxon>Chryseobacterium</taxon>
    </lineage>
</organism>
<protein>
    <submittedName>
        <fullName evidence="2">Uncharacterized protein</fullName>
    </submittedName>
</protein>
<dbReference type="OrthoDB" id="1242198at2"/>
<reference evidence="1 4" key="2">
    <citation type="submission" date="2018-11" db="EMBL/GenBank/DDBJ databases">
        <title>Proposal to divide the Flavobacteriaceae and reorganize its genera based on Amino Acid Identity values calculated from whole genome sequences.</title>
        <authorList>
            <person name="Nicholson A.C."/>
            <person name="Gulvik C.A."/>
            <person name="Whitney A.M."/>
            <person name="Humrighouse B.W."/>
            <person name="Bell M."/>
            <person name="Holmes B."/>
            <person name="Steigerwalt A.G."/>
            <person name="Villarma A."/>
            <person name="Sheth M."/>
            <person name="Batra D."/>
            <person name="Pryor J."/>
            <person name="Bernardet J.-F."/>
            <person name="Hugo C."/>
            <person name="Kampfer P."/>
            <person name="Newman J."/>
            <person name="McQuiston J.R."/>
        </authorList>
    </citation>
    <scope>NUCLEOTIDE SEQUENCE [LARGE SCALE GENOMIC DNA]</scope>
    <source>
        <strain evidence="1 4">DSM 16927</strain>
    </source>
</reference>
<dbReference type="Proteomes" id="UP000186106">
    <property type="component" value="Unassembled WGS sequence"/>
</dbReference>
<dbReference type="RefSeq" id="WP_076353509.1">
    <property type="nucleotide sequence ID" value="NZ_CP033926.1"/>
</dbReference>
<evidence type="ECO:0000313" key="2">
    <source>
        <dbReference type="EMBL" id="SIS34525.1"/>
    </source>
</evidence>
<dbReference type="EMBL" id="CP033926">
    <property type="protein sequence ID" value="AZB01845.1"/>
    <property type="molecule type" value="Genomic_DNA"/>
</dbReference>
<name>A0A1N7IBS6_9FLAO</name>
<dbReference type="EMBL" id="FTNZ01000004">
    <property type="protein sequence ID" value="SIS34525.1"/>
    <property type="molecule type" value="Genomic_DNA"/>
</dbReference>
<dbReference type="KEGG" id="cjt:EG359_20610"/>
<proteinExistence type="predicted"/>
<evidence type="ECO:0000313" key="1">
    <source>
        <dbReference type="EMBL" id="AZB01845.1"/>
    </source>
</evidence>
<gene>
    <name evidence="1" type="ORF">EG359_20610</name>
    <name evidence="2" type="ORF">SAMN05421768_10422</name>
</gene>
<keyword evidence="4" id="KW-1185">Reference proteome</keyword>
<reference evidence="2 3" key="1">
    <citation type="submission" date="2017-01" db="EMBL/GenBank/DDBJ databases">
        <authorList>
            <person name="Mah S.A."/>
            <person name="Swanson W.J."/>
            <person name="Moy G.W."/>
            <person name="Vacquier V.D."/>
        </authorList>
    </citation>
    <scope>NUCLEOTIDE SEQUENCE [LARGE SCALE GENOMIC DNA]</scope>
    <source>
        <strain evidence="2 3">DSM 16927</strain>
    </source>
</reference>
<evidence type="ECO:0000313" key="3">
    <source>
        <dbReference type="Proteomes" id="UP000186106"/>
    </source>
</evidence>
<dbReference type="Proteomes" id="UP000279541">
    <property type="component" value="Chromosome"/>
</dbReference>
<evidence type="ECO:0000313" key="4">
    <source>
        <dbReference type="Proteomes" id="UP000279541"/>
    </source>
</evidence>
<sequence>MTGINFSPQIWWSAMDRAVEFANHMGKNLIQDFNFKNWLQNGSIEHNSLEIYQVSELEDILTGKYEYLQNNDYYYRVFFKNSYGKNVYASNISDLESKIFGQENVQIEYEFRIDALNHYITLHLNNWLTYGDYDDWFRWRLYYYFLVNKLDEQLSGIFNYYWSTILSQLNIQTHLFKSVEHYKKFRDEYEEINKNSDTFFLAHQKKLQLKKL</sequence>
<dbReference type="AlphaFoldDB" id="A0A1N7IBS6"/>